<accession>A0A520KWW6</accession>
<name>A0A520KWW6_9EURY</name>
<dbReference type="InterPro" id="IPR011060">
    <property type="entry name" value="RibuloseP-bd_barrel"/>
</dbReference>
<dbReference type="PANTHER" id="PTHR43090:SF2">
    <property type="entry name" value="1-(5-PHOSPHORIBOSYL)-5-[(5-PHOSPHORIBOSYLAMINO)METHYLIDENEAMINO] IMIDAZOLE-4-CARBOXAMIDE ISOMERASE"/>
    <property type="match status" value="1"/>
</dbReference>
<evidence type="ECO:0000313" key="3">
    <source>
        <dbReference type="EMBL" id="RZN69752.1"/>
    </source>
</evidence>
<organism evidence="3 4">
    <name type="scientific">Candidatus Methanolliviera hydrocarbonicum</name>
    <dbReference type="NCBI Taxonomy" id="2491085"/>
    <lineage>
        <taxon>Archaea</taxon>
        <taxon>Methanobacteriati</taxon>
        <taxon>Methanobacteriota</taxon>
        <taxon>Candidatus Methanoliparia</taxon>
        <taxon>Candidatus Methanoliparales</taxon>
        <taxon>Candidatus Methanollivieraceae</taxon>
        <taxon>Candidatus Methanolliviera</taxon>
    </lineage>
</organism>
<dbReference type="SUPFAM" id="SSF51366">
    <property type="entry name" value="Ribulose-phoshate binding barrel"/>
    <property type="match status" value="1"/>
</dbReference>
<dbReference type="NCBIfam" id="TIGR00734">
    <property type="entry name" value="hisAF_rel"/>
    <property type="match status" value="1"/>
</dbReference>
<dbReference type="AlphaFoldDB" id="A0A520KWW6"/>
<dbReference type="GO" id="GO:0003949">
    <property type="term" value="F:1-(5-phosphoribosyl)-5-[(5-phosphoribosylamino)methylideneamino]imidazole-4-carboxamide isomerase activity"/>
    <property type="evidence" value="ECO:0007669"/>
    <property type="project" value="InterPro"/>
</dbReference>
<dbReference type="GO" id="GO:0000105">
    <property type="term" value="P:L-histidine biosynthetic process"/>
    <property type="evidence" value="ECO:0007669"/>
    <property type="project" value="UniProtKB-KW"/>
</dbReference>
<keyword evidence="2" id="KW-0028">Amino-acid biosynthesis</keyword>
<dbReference type="PANTHER" id="PTHR43090">
    <property type="entry name" value="1-(5-PHOSPHORIBOSYL)-5-[(5-PHOSPHORIBOSYLAMINO)METHYLIDENEAMINO] IMIDAZOLE-4-CARBOXAMIDE ISOMERASE"/>
    <property type="match status" value="1"/>
</dbReference>
<dbReference type="EMBL" id="RXIL01000069">
    <property type="protein sequence ID" value="RZN69752.1"/>
    <property type="molecule type" value="Genomic_DNA"/>
</dbReference>
<dbReference type="Proteomes" id="UP000320766">
    <property type="component" value="Unassembled WGS sequence"/>
</dbReference>
<dbReference type="Pfam" id="PF00977">
    <property type="entry name" value="His_biosynth"/>
    <property type="match status" value="1"/>
</dbReference>
<dbReference type="InterPro" id="IPR004650">
    <property type="entry name" value="HisA/F-archaeal"/>
</dbReference>
<comment type="caution">
    <text evidence="3">The sequence shown here is derived from an EMBL/GenBank/DDBJ whole genome shotgun (WGS) entry which is preliminary data.</text>
</comment>
<keyword evidence="2" id="KW-0368">Histidine biosynthesis</keyword>
<dbReference type="InterPro" id="IPR006062">
    <property type="entry name" value="His_biosynth"/>
</dbReference>
<gene>
    <name evidence="3" type="ORF">EF807_04200</name>
</gene>
<dbReference type="GO" id="GO:0000162">
    <property type="term" value="P:L-tryptophan biosynthetic process"/>
    <property type="evidence" value="ECO:0007669"/>
    <property type="project" value="TreeGrafter"/>
</dbReference>
<dbReference type="InterPro" id="IPR044524">
    <property type="entry name" value="Isoase_HisA-like"/>
</dbReference>
<evidence type="ECO:0000313" key="4">
    <source>
        <dbReference type="Proteomes" id="UP000320766"/>
    </source>
</evidence>
<sequence length="231" mass="25634">MPFKLIFVMDVSNGLVVHGVRGERNNYKPISEESKIVENSDPLEIMRVVKAKEVYIADLDRIMGGGDNFLLIKKISDKAEVMADIGVRSLEDVEIGHKYASKIVLGTETVPMKVIDEDTYIDEDLVSMDLRGKELLCDDPKIPKDPKKFLSELDRYDLDGIIVLFIDRVGTGSGMDLEFLEELRGMSVHPMIFGGGIRGLEDLDRLKDIGMDGALVATAVHNGKIPLDLLS</sequence>
<dbReference type="Gene3D" id="3.20.20.70">
    <property type="entry name" value="Aldolase class I"/>
    <property type="match status" value="1"/>
</dbReference>
<evidence type="ECO:0000256" key="2">
    <source>
        <dbReference type="RuleBase" id="RU003657"/>
    </source>
</evidence>
<protein>
    <submittedName>
        <fullName evidence="3">HisA/HisF family protein</fullName>
    </submittedName>
</protein>
<evidence type="ECO:0000256" key="1">
    <source>
        <dbReference type="ARBA" id="ARBA00009667"/>
    </source>
</evidence>
<reference evidence="3 4" key="1">
    <citation type="journal article" date="2019" name="Nat. Microbiol.">
        <title>Wide diversity of methane and short-chain alkane metabolisms in uncultured archaea.</title>
        <authorList>
            <person name="Borrel G."/>
            <person name="Adam P.S."/>
            <person name="McKay L.J."/>
            <person name="Chen L.X."/>
            <person name="Sierra-Garcia I.N."/>
            <person name="Sieber C.M."/>
            <person name="Letourneur Q."/>
            <person name="Ghozlane A."/>
            <person name="Andersen G.L."/>
            <person name="Li W.J."/>
            <person name="Hallam S.J."/>
            <person name="Muyzer G."/>
            <person name="de Oliveira V.M."/>
            <person name="Inskeep W.P."/>
            <person name="Banfield J.F."/>
            <person name="Gribaldo S."/>
        </authorList>
    </citation>
    <scope>NUCLEOTIDE SEQUENCE [LARGE SCALE GENOMIC DNA]</scope>
    <source>
        <strain evidence="3">NM1b</strain>
    </source>
</reference>
<dbReference type="CDD" id="cd04723">
    <property type="entry name" value="HisA_HisF"/>
    <property type="match status" value="1"/>
</dbReference>
<dbReference type="InterPro" id="IPR013785">
    <property type="entry name" value="Aldolase_TIM"/>
</dbReference>
<proteinExistence type="inferred from homology"/>
<dbReference type="GO" id="GO:0005737">
    <property type="term" value="C:cytoplasm"/>
    <property type="evidence" value="ECO:0007669"/>
    <property type="project" value="TreeGrafter"/>
</dbReference>
<comment type="similarity">
    <text evidence="1 2">Belongs to the HisA/HisF family.</text>
</comment>